<gene>
    <name evidence="2" type="ORF">AXF42_Ash003099</name>
</gene>
<sequence>MLNYLLSTNMLGIKETKLYLTSNFKMKDLCEVNTILGIKISKHDNSFSMNQSHYINKLLTKYNYIGIKEATTPYDSSMKLAKNEGRVVAQLEYASAIGSLMYAMHCTRPDIAFTICKLARFTNKPSMDHWKAIGRVLGYLKKIMYFKLHYNDYPAVLEGYSDASWITNANENKSTSGWIFTLGGGAISRASKKQTCISHSTMEFEFISLSAASKEEEWLRNFLLDIKLWPQPIPAVSLFCDNEAALSGAYNNVYNGKSRHISLRHAYIRKLIKYDIITIMYVKSGNNLADPLTKALSRDLVRSSAFGMGLK</sequence>
<dbReference type="STRING" id="1088818.A0A2I0A865"/>
<dbReference type="OrthoDB" id="785858at2759"/>
<protein>
    <submittedName>
        <fullName evidence="2">Retrovirus-related Pol polyprotein from transposon TNT 1-94</fullName>
    </submittedName>
</protein>
<organism evidence="2 3">
    <name type="scientific">Apostasia shenzhenica</name>
    <dbReference type="NCBI Taxonomy" id="1088818"/>
    <lineage>
        <taxon>Eukaryota</taxon>
        <taxon>Viridiplantae</taxon>
        <taxon>Streptophyta</taxon>
        <taxon>Embryophyta</taxon>
        <taxon>Tracheophyta</taxon>
        <taxon>Spermatophyta</taxon>
        <taxon>Magnoliopsida</taxon>
        <taxon>Liliopsida</taxon>
        <taxon>Asparagales</taxon>
        <taxon>Orchidaceae</taxon>
        <taxon>Apostasioideae</taxon>
        <taxon>Apostasia</taxon>
    </lineage>
</organism>
<reference evidence="2 3" key="1">
    <citation type="journal article" date="2017" name="Nature">
        <title>The Apostasia genome and the evolution of orchids.</title>
        <authorList>
            <person name="Zhang G.Q."/>
            <person name="Liu K.W."/>
            <person name="Li Z."/>
            <person name="Lohaus R."/>
            <person name="Hsiao Y.Y."/>
            <person name="Niu S.C."/>
            <person name="Wang J.Y."/>
            <person name="Lin Y.C."/>
            <person name="Xu Q."/>
            <person name="Chen L.J."/>
            <person name="Yoshida K."/>
            <person name="Fujiwara S."/>
            <person name="Wang Z.W."/>
            <person name="Zhang Y.Q."/>
            <person name="Mitsuda N."/>
            <person name="Wang M."/>
            <person name="Liu G.H."/>
            <person name="Pecoraro L."/>
            <person name="Huang H.X."/>
            <person name="Xiao X.J."/>
            <person name="Lin M."/>
            <person name="Wu X.Y."/>
            <person name="Wu W.L."/>
            <person name="Chen Y.Y."/>
            <person name="Chang S.B."/>
            <person name="Sakamoto S."/>
            <person name="Ohme-Takagi M."/>
            <person name="Yagi M."/>
            <person name="Zeng S.J."/>
            <person name="Shen C.Y."/>
            <person name="Yeh C.M."/>
            <person name="Luo Y.B."/>
            <person name="Tsai W.C."/>
            <person name="Van de Peer Y."/>
            <person name="Liu Z.J."/>
        </authorList>
    </citation>
    <scope>NUCLEOTIDE SEQUENCE [LARGE SCALE GENOMIC DNA]</scope>
    <source>
        <strain evidence="3">cv. Shenzhen</strain>
        <tissue evidence="2">Stem</tissue>
    </source>
</reference>
<proteinExistence type="predicted"/>
<evidence type="ECO:0000313" key="3">
    <source>
        <dbReference type="Proteomes" id="UP000236161"/>
    </source>
</evidence>
<evidence type="ECO:0000259" key="1">
    <source>
        <dbReference type="Pfam" id="PF07727"/>
    </source>
</evidence>
<dbReference type="AlphaFoldDB" id="A0A2I0A865"/>
<accession>A0A2I0A865</accession>
<dbReference type="CDD" id="cd09272">
    <property type="entry name" value="RNase_HI_RT_Ty1"/>
    <property type="match status" value="1"/>
</dbReference>
<dbReference type="EMBL" id="KZ452013">
    <property type="protein sequence ID" value="PKA51732.1"/>
    <property type="molecule type" value="Genomic_DNA"/>
</dbReference>
<feature type="domain" description="Reverse transcriptase Ty1/copia-type" evidence="1">
    <location>
        <begin position="5"/>
        <end position="74"/>
    </location>
</feature>
<dbReference type="PANTHER" id="PTHR11439">
    <property type="entry name" value="GAG-POL-RELATED RETROTRANSPOSON"/>
    <property type="match status" value="1"/>
</dbReference>
<dbReference type="PANTHER" id="PTHR11439:SF440">
    <property type="entry name" value="INTEGRASE CATALYTIC DOMAIN-CONTAINING PROTEIN"/>
    <property type="match status" value="1"/>
</dbReference>
<evidence type="ECO:0000313" key="2">
    <source>
        <dbReference type="EMBL" id="PKA51732.1"/>
    </source>
</evidence>
<dbReference type="InterPro" id="IPR013103">
    <property type="entry name" value="RVT_2"/>
</dbReference>
<keyword evidence="3" id="KW-1185">Reference proteome</keyword>
<name>A0A2I0A865_9ASPA</name>
<dbReference type="Proteomes" id="UP000236161">
    <property type="component" value="Unassembled WGS sequence"/>
</dbReference>
<dbReference type="Pfam" id="PF07727">
    <property type="entry name" value="RVT_2"/>
    <property type="match status" value="1"/>
</dbReference>